<dbReference type="OMA" id="TEEEHIM"/>
<dbReference type="FunFam" id="1.25.40.20:FF:000007">
    <property type="entry name" value="Phosphatase 1 regulatory subunit 12A"/>
    <property type="match status" value="1"/>
</dbReference>
<feature type="repeat" description="ANK" evidence="6">
    <location>
        <begin position="81"/>
        <end position="113"/>
    </location>
</feature>
<organism evidence="8 9">
    <name type="scientific">Nematostella vectensis</name>
    <name type="common">Starlet sea anemone</name>
    <dbReference type="NCBI Taxonomy" id="45351"/>
    <lineage>
        <taxon>Eukaryota</taxon>
        <taxon>Metazoa</taxon>
        <taxon>Cnidaria</taxon>
        <taxon>Anthozoa</taxon>
        <taxon>Hexacorallia</taxon>
        <taxon>Actiniaria</taxon>
        <taxon>Edwardsiidae</taxon>
        <taxon>Nematostella</taxon>
    </lineage>
</organism>
<dbReference type="PRINTS" id="PR01415">
    <property type="entry name" value="ANKYRIN"/>
</dbReference>
<evidence type="ECO:0000313" key="8">
    <source>
        <dbReference type="EMBL" id="EDO43690.1"/>
    </source>
</evidence>
<dbReference type="InterPro" id="IPR051226">
    <property type="entry name" value="PP1_Regulatory_Subunit"/>
</dbReference>
<feature type="compositionally biased region" description="Polar residues" evidence="7">
    <location>
        <begin position="1"/>
        <end position="17"/>
    </location>
</feature>
<dbReference type="InParanoid" id="A7RXV8"/>
<keyword evidence="3" id="KW-0677">Repeat</keyword>
<dbReference type="GO" id="GO:0005856">
    <property type="term" value="C:cytoskeleton"/>
    <property type="evidence" value="ECO:0007669"/>
    <property type="project" value="UniProtKB-SubCell"/>
</dbReference>
<gene>
    <name evidence="8" type="ORF">NEMVEDRAFT_v1g203767</name>
</gene>
<dbReference type="Gene3D" id="1.25.40.20">
    <property type="entry name" value="Ankyrin repeat-containing domain"/>
    <property type="match status" value="2"/>
</dbReference>
<name>A7RXV8_NEMVE</name>
<keyword evidence="9" id="KW-1185">Reference proteome</keyword>
<proteinExistence type="inferred from homology"/>
<dbReference type="PROSITE" id="PS50088">
    <property type="entry name" value="ANK_REPEAT"/>
    <property type="match status" value="4"/>
</dbReference>
<feature type="repeat" description="ANK" evidence="6">
    <location>
        <begin position="206"/>
        <end position="238"/>
    </location>
</feature>
<dbReference type="InterPro" id="IPR036770">
    <property type="entry name" value="Ankyrin_rpt-contain_sf"/>
</dbReference>
<evidence type="ECO:0000256" key="6">
    <source>
        <dbReference type="PROSITE-ProRule" id="PRU00023"/>
    </source>
</evidence>
<keyword evidence="4" id="KW-0206">Cytoskeleton</keyword>
<evidence type="ECO:0000256" key="4">
    <source>
        <dbReference type="ARBA" id="ARBA00023212"/>
    </source>
</evidence>
<feature type="compositionally biased region" description="Basic and acidic residues" evidence="7">
    <location>
        <begin position="18"/>
        <end position="38"/>
    </location>
</feature>
<dbReference type="Pfam" id="PF12796">
    <property type="entry name" value="Ank_2"/>
    <property type="match status" value="2"/>
</dbReference>
<dbReference type="PANTHER" id="PTHR24179">
    <property type="entry name" value="PROTEIN PHOSPHATASE 1 REGULATORY SUBUNIT 12"/>
    <property type="match status" value="1"/>
</dbReference>
<dbReference type="SUPFAM" id="SSF48403">
    <property type="entry name" value="Ankyrin repeat"/>
    <property type="match status" value="1"/>
</dbReference>
<keyword evidence="2" id="KW-0217">Developmental protein</keyword>
<evidence type="ECO:0000256" key="3">
    <source>
        <dbReference type="ARBA" id="ARBA00022737"/>
    </source>
</evidence>
<sequence length="291" mass="32047">MADPSGNQGSRASNALQKRQDSLRRWKGSETDRQPVDRSRKKPKIQFNSGIVFLSAVSSGDVDEVKKLLAKGADINYQNVDGLTALHQACIDENFDLVKVLVDKGASMDVRDNEGWTSLHAAASCGSVEIAKYLIENGADVAAVNNEGELPLDLAEEEDMEDLLTDEIENQGIDVDDARAVEEKIMLNDAQSWLNKNCINESKDKTEASALHVASSKGYLKVIGLLLQLGVEINAKDADNWTPLHAAAHWGQKDACELLSENGADFNARNKMVGIDHQQNWLKNFLECFFF</sequence>
<evidence type="ECO:0000256" key="1">
    <source>
        <dbReference type="ARBA" id="ARBA00004245"/>
    </source>
</evidence>
<dbReference type="PROSITE" id="PS50297">
    <property type="entry name" value="ANK_REP_REGION"/>
    <property type="match status" value="4"/>
</dbReference>
<dbReference type="STRING" id="45351.A7RXV8"/>
<feature type="region of interest" description="Disordered" evidence="7">
    <location>
        <begin position="1"/>
        <end position="41"/>
    </location>
</feature>
<comment type="similarity">
    <text evidence="5">Belongs to the NRARP family.</text>
</comment>
<feature type="repeat" description="ANK" evidence="6">
    <location>
        <begin position="239"/>
        <end position="271"/>
    </location>
</feature>
<dbReference type="EMBL" id="DS469551">
    <property type="protein sequence ID" value="EDO43690.1"/>
    <property type="molecule type" value="Genomic_DNA"/>
</dbReference>
<dbReference type="HOGENOM" id="CLU_000134_54_3_1"/>
<dbReference type="Proteomes" id="UP000001593">
    <property type="component" value="Unassembled WGS sequence"/>
</dbReference>
<evidence type="ECO:0000256" key="5">
    <source>
        <dbReference type="ARBA" id="ARBA00038386"/>
    </source>
</evidence>
<dbReference type="InterPro" id="IPR002110">
    <property type="entry name" value="Ankyrin_rpt"/>
</dbReference>
<evidence type="ECO:0000256" key="7">
    <source>
        <dbReference type="SAM" id="MobiDB-lite"/>
    </source>
</evidence>
<keyword evidence="4" id="KW-0963">Cytoplasm</keyword>
<evidence type="ECO:0000256" key="2">
    <source>
        <dbReference type="ARBA" id="ARBA00022473"/>
    </source>
</evidence>
<protein>
    <submittedName>
        <fullName evidence="8">Uncharacterized protein</fullName>
    </submittedName>
</protein>
<reference evidence="8 9" key="1">
    <citation type="journal article" date="2007" name="Science">
        <title>Sea anemone genome reveals ancestral eumetazoan gene repertoire and genomic organization.</title>
        <authorList>
            <person name="Putnam N.H."/>
            <person name="Srivastava M."/>
            <person name="Hellsten U."/>
            <person name="Dirks B."/>
            <person name="Chapman J."/>
            <person name="Salamov A."/>
            <person name="Terry A."/>
            <person name="Shapiro H."/>
            <person name="Lindquist E."/>
            <person name="Kapitonov V.V."/>
            <person name="Jurka J."/>
            <person name="Genikhovich G."/>
            <person name="Grigoriev I.V."/>
            <person name="Lucas S.M."/>
            <person name="Steele R.E."/>
            <person name="Finnerty J.R."/>
            <person name="Technau U."/>
            <person name="Martindale M.Q."/>
            <person name="Rokhsar D.S."/>
        </authorList>
    </citation>
    <scope>NUCLEOTIDE SEQUENCE [LARGE SCALE GENOMIC DNA]</scope>
    <source>
        <strain evidence="9">CH2 X CH6</strain>
    </source>
</reference>
<dbReference type="SMART" id="SM00248">
    <property type="entry name" value="ANK"/>
    <property type="match status" value="5"/>
</dbReference>
<dbReference type="eggNOG" id="KOG0505">
    <property type="taxonomic scope" value="Eukaryota"/>
</dbReference>
<dbReference type="AlphaFoldDB" id="A7RXV8"/>
<dbReference type="PhylomeDB" id="A7RXV8"/>
<feature type="repeat" description="ANK" evidence="6">
    <location>
        <begin position="114"/>
        <end position="146"/>
    </location>
</feature>
<accession>A7RXV8</accession>
<dbReference type="PANTHER" id="PTHR24179:SF21">
    <property type="entry name" value="MYOSIN BINDING SUBUNIT, ISOFORM O"/>
    <property type="match status" value="1"/>
</dbReference>
<evidence type="ECO:0000313" key="9">
    <source>
        <dbReference type="Proteomes" id="UP000001593"/>
    </source>
</evidence>
<keyword evidence="6" id="KW-0040">ANK repeat</keyword>
<comment type="subcellular location">
    <subcellularLocation>
        <location evidence="1">Cytoplasm</location>
        <location evidence="1">Cytoskeleton</location>
    </subcellularLocation>
</comment>